<reference evidence="1" key="2">
    <citation type="journal article" date="2015" name="Fish Shellfish Immunol.">
        <title>Early steps in the European eel (Anguilla anguilla)-Vibrio vulnificus interaction in the gills: Role of the RtxA13 toxin.</title>
        <authorList>
            <person name="Callol A."/>
            <person name="Pajuelo D."/>
            <person name="Ebbesson L."/>
            <person name="Teles M."/>
            <person name="MacKenzie S."/>
            <person name="Amaro C."/>
        </authorList>
    </citation>
    <scope>NUCLEOTIDE SEQUENCE</scope>
</reference>
<proteinExistence type="predicted"/>
<accession>A0A0E9Q8T5</accession>
<name>A0A0E9Q8T5_ANGAN</name>
<protein>
    <submittedName>
        <fullName evidence="1">Uncharacterized protein</fullName>
    </submittedName>
</protein>
<reference evidence="1" key="1">
    <citation type="submission" date="2014-11" db="EMBL/GenBank/DDBJ databases">
        <authorList>
            <person name="Amaro Gonzalez C."/>
        </authorList>
    </citation>
    <scope>NUCLEOTIDE SEQUENCE</scope>
</reference>
<organism evidence="1">
    <name type="scientific">Anguilla anguilla</name>
    <name type="common">European freshwater eel</name>
    <name type="synonym">Muraena anguilla</name>
    <dbReference type="NCBI Taxonomy" id="7936"/>
    <lineage>
        <taxon>Eukaryota</taxon>
        <taxon>Metazoa</taxon>
        <taxon>Chordata</taxon>
        <taxon>Craniata</taxon>
        <taxon>Vertebrata</taxon>
        <taxon>Euteleostomi</taxon>
        <taxon>Actinopterygii</taxon>
        <taxon>Neopterygii</taxon>
        <taxon>Teleostei</taxon>
        <taxon>Anguilliformes</taxon>
        <taxon>Anguillidae</taxon>
        <taxon>Anguilla</taxon>
    </lineage>
</organism>
<dbReference type="AlphaFoldDB" id="A0A0E9Q8T5"/>
<dbReference type="EMBL" id="GBXM01096044">
    <property type="protein sequence ID" value="JAH12533.1"/>
    <property type="molecule type" value="Transcribed_RNA"/>
</dbReference>
<sequence length="16" mass="1892">MKHLIGPKLTRHHNPI</sequence>
<evidence type="ECO:0000313" key="1">
    <source>
        <dbReference type="EMBL" id="JAH12533.1"/>
    </source>
</evidence>